<dbReference type="EMBL" id="JBBNFW010000182">
    <property type="protein sequence ID" value="MEQ2414045.1"/>
    <property type="molecule type" value="Genomic_DNA"/>
</dbReference>
<protein>
    <recommendedName>
        <fullName evidence="3">Rpn family recombination-promoting nuclease/putative transposase</fullName>
    </recommendedName>
</protein>
<comment type="caution">
    <text evidence="1">The sequence shown here is derived from an EMBL/GenBank/DDBJ whole genome shotgun (WGS) entry which is preliminary data.</text>
</comment>
<proteinExistence type="predicted"/>
<sequence>MPNAKHEDALLKMGVKYFQEHILKLIGIDYTYEDILPTELIELTINELYMDFTFKTTEDLYIHIEFQSTNSSENKDLRRFHSYEALFSHNTGKKVITYVIYTGGIKKSKGKLDCGAYTYRVMPIYMGKKKADKVFKRLRKKKASGEPWDESDFAQLSLTPLMGGKMTAKDKIKEGILLLKQENNELSDKVTAILYTLADKFLTGEELNEVKEAVTMTRLGQMIMDDGIELGRKQGLALTEKLLSANRVEDCIRATKDEEYRKQLMKELGIK</sequence>
<evidence type="ECO:0000313" key="2">
    <source>
        <dbReference type="Proteomes" id="UP001470752"/>
    </source>
</evidence>
<reference evidence="1 2" key="1">
    <citation type="submission" date="2024-04" db="EMBL/GenBank/DDBJ databases">
        <title>Human intestinal bacterial collection.</title>
        <authorList>
            <person name="Pauvert C."/>
            <person name="Hitch T.C.A."/>
            <person name="Clavel T."/>
        </authorList>
    </citation>
    <scope>NUCLEOTIDE SEQUENCE [LARGE SCALE GENOMIC DNA]</scope>
    <source>
        <strain evidence="1 2">CLA-AA-H161</strain>
    </source>
</reference>
<name>A0ABV1CNS7_9FIRM</name>
<evidence type="ECO:0000313" key="1">
    <source>
        <dbReference type="EMBL" id="MEQ2414045.1"/>
    </source>
</evidence>
<keyword evidence="2" id="KW-1185">Reference proteome</keyword>
<accession>A0ABV1CNS7</accession>
<evidence type="ECO:0008006" key="3">
    <source>
        <dbReference type="Google" id="ProtNLM"/>
    </source>
</evidence>
<organism evidence="1 2">
    <name type="scientific">Blautia acetigignens</name>
    <dbReference type="NCBI Taxonomy" id="2981783"/>
    <lineage>
        <taxon>Bacteria</taxon>
        <taxon>Bacillati</taxon>
        <taxon>Bacillota</taxon>
        <taxon>Clostridia</taxon>
        <taxon>Lachnospirales</taxon>
        <taxon>Lachnospiraceae</taxon>
        <taxon>Blautia</taxon>
    </lineage>
</organism>
<dbReference type="Proteomes" id="UP001470752">
    <property type="component" value="Unassembled WGS sequence"/>
</dbReference>
<dbReference type="RefSeq" id="WP_021924600.1">
    <property type="nucleotide sequence ID" value="NZ_JAOQJM010000017.1"/>
</dbReference>
<gene>
    <name evidence="1" type="ORF">AAAX94_13580</name>
</gene>